<proteinExistence type="predicted"/>
<keyword evidence="11" id="KW-1185">Reference proteome</keyword>
<evidence type="ECO:0000259" key="8">
    <source>
        <dbReference type="PROSITE" id="PS51171"/>
    </source>
</evidence>
<dbReference type="EMBL" id="FXUG01000002">
    <property type="protein sequence ID" value="SMP45989.1"/>
    <property type="molecule type" value="Genomic_DNA"/>
</dbReference>
<dbReference type="Gene3D" id="3.30.70.260">
    <property type="match status" value="1"/>
</dbReference>
<dbReference type="PANTHER" id="PTHR21022:SF19">
    <property type="entry name" value="PREPHENATE DEHYDRATASE-RELATED"/>
    <property type="match status" value="1"/>
</dbReference>
<dbReference type="Pfam" id="PF00800">
    <property type="entry name" value="PDT"/>
    <property type="match status" value="1"/>
</dbReference>
<evidence type="ECO:0000256" key="1">
    <source>
        <dbReference type="ARBA" id="ARBA00004741"/>
    </source>
</evidence>
<sequence length="364" mass="38869">MTHASEPDNSLDSLDRRILELLNQRCQTVAETIQADPTSTLPDAVGQAEARVAVDADLEAAGLPVLSVSSQKSILRHIVSACYQANRPSRVAFLGPVDSYSHLATLAYFGDAIALSPVSSIGAVFESVAASRLGDEGGCDFGVVPIENSTDGRVVDTLGRLAGGDVNLTGEVLMSIHHNLLSSGQRETITEVHSKPQALSQCRRWLADHLPNARLVETASTAAAAEAASKTIGIAAIASLPAATRYGLNVIEASIEDNKDNVTRFAILGSKNPPPTGNDKTTLLFQVEHRPGALADVMGTFKEHRLNLTWIESFPEPGKPNEYFFVVEFPGHRDDSAVADAIKTLAQEIRHVRVLGSYACGRKV</sequence>
<keyword evidence="5" id="KW-0584">Phenylalanine biosynthesis</keyword>
<dbReference type="CDD" id="cd04905">
    <property type="entry name" value="ACT_CM-PDT"/>
    <property type="match status" value="1"/>
</dbReference>
<evidence type="ECO:0000256" key="2">
    <source>
        <dbReference type="ARBA" id="ARBA00013147"/>
    </source>
</evidence>
<dbReference type="PIRSF" id="PIRSF001500">
    <property type="entry name" value="Chor_mut_pdt_Ppr"/>
    <property type="match status" value="1"/>
</dbReference>
<dbReference type="SUPFAM" id="SSF53850">
    <property type="entry name" value="Periplasmic binding protein-like II"/>
    <property type="match status" value="1"/>
</dbReference>
<dbReference type="InterPro" id="IPR008242">
    <property type="entry name" value="Chor_mutase/pphenate_deHydtase"/>
</dbReference>
<evidence type="ECO:0000313" key="11">
    <source>
        <dbReference type="Proteomes" id="UP001158067"/>
    </source>
</evidence>
<dbReference type="Gene3D" id="3.40.190.10">
    <property type="entry name" value="Periplasmic binding protein-like II"/>
    <property type="match status" value="2"/>
</dbReference>
<keyword evidence="4" id="KW-0057">Aromatic amino acid biosynthesis</keyword>
<dbReference type="RefSeq" id="WP_283431383.1">
    <property type="nucleotide sequence ID" value="NZ_FXUG01000002.1"/>
</dbReference>
<dbReference type="SUPFAM" id="SSF55021">
    <property type="entry name" value="ACT-like"/>
    <property type="match status" value="1"/>
</dbReference>
<dbReference type="PROSITE" id="PS51171">
    <property type="entry name" value="PREPHENATE_DEHYDR_3"/>
    <property type="match status" value="1"/>
</dbReference>
<keyword evidence="3" id="KW-0028">Amino-acid biosynthesis</keyword>
<evidence type="ECO:0000313" key="10">
    <source>
        <dbReference type="EMBL" id="SMP45989.1"/>
    </source>
</evidence>
<dbReference type="NCBIfam" id="NF008865">
    <property type="entry name" value="PRK11898.1"/>
    <property type="match status" value="1"/>
</dbReference>
<evidence type="ECO:0000259" key="9">
    <source>
        <dbReference type="PROSITE" id="PS51671"/>
    </source>
</evidence>
<comment type="pathway">
    <text evidence="1">Amino-acid biosynthesis; L-phenylalanine biosynthesis; phenylpyruvate from prephenate: step 1/1.</text>
</comment>
<dbReference type="Proteomes" id="UP001158067">
    <property type="component" value="Unassembled WGS sequence"/>
</dbReference>
<dbReference type="EC" id="4.2.1.51" evidence="2"/>
<name>A0ABY1PUN3_9BACT</name>
<keyword evidence="6" id="KW-0456">Lyase</keyword>
<dbReference type="Pfam" id="PF01842">
    <property type="entry name" value="ACT"/>
    <property type="match status" value="1"/>
</dbReference>
<dbReference type="InterPro" id="IPR002912">
    <property type="entry name" value="ACT_dom"/>
</dbReference>
<evidence type="ECO:0000256" key="7">
    <source>
        <dbReference type="ARBA" id="ARBA00047848"/>
    </source>
</evidence>
<dbReference type="PROSITE" id="PS51671">
    <property type="entry name" value="ACT"/>
    <property type="match status" value="1"/>
</dbReference>
<evidence type="ECO:0000256" key="5">
    <source>
        <dbReference type="ARBA" id="ARBA00023222"/>
    </source>
</evidence>
<comment type="caution">
    <text evidence="10">The sequence shown here is derived from an EMBL/GenBank/DDBJ whole genome shotgun (WGS) entry which is preliminary data.</text>
</comment>
<organism evidence="10 11">
    <name type="scientific">Neorhodopirellula lusitana</name>
    <dbReference type="NCBI Taxonomy" id="445327"/>
    <lineage>
        <taxon>Bacteria</taxon>
        <taxon>Pseudomonadati</taxon>
        <taxon>Planctomycetota</taxon>
        <taxon>Planctomycetia</taxon>
        <taxon>Pirellulales</taxon>
        <taxon>Pirellulaceae</taxon>
        <taxon>Neorhodopirellula</taxon>
    </lineage>
</organism>
<dbReference type="CDD" id="cd13630">
    <property type="entry name" value="PBP2_PDT_1"/>
    <property type="match status" value="1"/>
</dbReference>
<gene>
    <name evidence="10" type="ORF">SAMN06265222_10243</name>
</gene>
<dbReference type="PANTHER" id="PTHR21022">
    <property type="entry name" value="PREPHENATE DEHYDRATASE P PROTEIN"/>
    <property type="match status" value="1"/>
</dbReference>
<accession>A0ABY1PUN3</accession>
<evidence type="ECO:0000256" key="3">
    <source>
        <dbReference type="ARBA" id="ARBA00022605"/>
    </source>
</evidence>
<feature type="domain" description="Prephenate dehydratase" evidence="8">
    <location>
        <begin position="90"/>
        <end position="270"/>
    </location>
</feature>
<dbReference type="InterPro" id="IPR001086">
    <property type="entry name" value="Preph_deHydtase"/>
</dbReference>
<feature type="domain" description="ACT" evidence="9">
    <location>
        <begin position="282"/>
        <end position="359"/>
    </location>
</feature>
<comment type="catalytic activity">
    <reaction evidence="7">
        <text>prephenate + H(+) = 3-phenylpyruvate + CO2 + H2O</text>
        <dbReference type="Rhea" id="RHEA:21648"/>
        <dbReference type="ChEBI" id="CHEBI:15377"/>
        <dbReference type="ChEBI" id="CHEBI:15378"/>
        <dbReference type="ChEBI" id="CHEBI:16526"/>
        <dbReference type="ChEBI" id="CHEBI:18005"/>
        <dbReference type="ChEBI" id="CHEBI:29934"/>
        <dbReference type="EC" id="4.2.1.51"/>
    </reaction>
</comment>
<protein>
    <recommendedName>
        <fullName evidence="2">prephenate dehydratase</fullName>
        <ecNumber evidence="2">4.2.1.51</ecNumber>
    </recommendedName>
</protein>
<dbReference type="InterPro" id="IPR045865">
    <property type="entry name" value="ACT-like_dom_sf"/>
</dbReference>
<evidence type="ECO:0000256" key="4">
    <source>
        <dbReference type="ARBA" id="ARBA00023141"/>
    </source>
</evidence>
<evidence type="ECO:0000256" key="6">
    <source>
        <dbReference type="ARBA" id="ARBA00023239"/>
    </source>
</evidence>
<reference evidence="10 11" key="1">
    <citation type="submission" date="2017-05" db="EMBL/GenBank/DDBJ databases">
        <authorList>
            <person name="Varghese N."/>
            <person name="Submissions S."/>
        </authorList>
    </citation>
    <scope>NUCLEOTIDE SEQUENCE [LARGE SCALE GENOMIC DNA]</scope>
    <source>
        <strain evidence="10 11">DSM 25457</strain>
    </source>
</reference>